<evidence type="ECO:0000313" key="1">
    <source>
        <dbReference type="EMBL" id="MFM0641195.1"/>
    </source>
</evidence>
<reference evidence="1 2" key="1">
    <citation type="journal article" date="2024" name="Chem. Sci.">
        <title>Discovery of megapolipeptins by genome mining of a Burkholderiales bacteria collection.</title>
        <authorList>
            <person name="Paulo B.S."/>
            <person name="Recchia M.J.J."/>
            <person name="Lee S."/>
            <person name="Fergusson C.H."/>
            <person name="Romanowski S.B."/>
            <person name="Hernandez A."/>
            <person name="Krull N."/>
            <person name="Liu D.Y."/>
            <person name="Cavanagh H."/>
            <person name="Bos A."/>
            <person name="Gray C.A."/>
            <person name="Murphy B.T."/>
            <person name="Linington R.G."/>
            <person name="Eustaquio A.S."/>
        </authorList>
    </citation>
    <scope>NUCLEOTIDE SEQUENCE [LARGE SCALE GENOMIC DNA]</scope>
    <source>
        <strain evidence="1 2">RL17-338-BIC-A</strain>
    </source>
</reference>
<sequence>MNTVAKDMHSHSTELELELGFAPKLKHPEVSEADSGTDTGSLTRRVDAIDWFDVEEELNGYGCVMLPNLLSAQECDVLTALYPREDLYRSRVVMARHGFGRGEYKYFAYPLPQLVAQLRMELYPRLAPVANRWNEAMNIDVRYPAAHGEFVERCHAAGQLRPTPLLLQYAKDDFNCLHQDLYGEHVFPLQVAILLSEPGEDFTGGEFVMTEQRPRMQSRTEVVPLGKGDAVVFAVHHRPVQGTRGVYRVNLRHGVSRLRSGHRHTLGVIFHDAT</sequence>
<proteinExistence type="predicted"/>
<comment type="caution">
    <text evidence="1">The sequence shown here is derived from an EMBL/GenBank/DDBJ whole genome shotgun (WGS) entry which is preliminary data.</text>
</comment>
<evidence type="ECO:0000313" key="2">
    <source>
        <dbReference type="Proteomes" id="UP001629432"/>
    </source>
</evidence>
<organism evidence="1 2">
    <name type="scientific">Paraburkholderia metrosideri</name>
    <dbReference type="NCBI Taxonomy" id="580937"/>
    <lineage>
        <taxon>Bacteria</taxon>
        <taxon>Pseudomonadati</taxon>
        <taxon>Pseudomonadota</taxon>
        <taxon>Betaproteobacteria</taxon>
        <taxon>Burkholderiales</taxon>
        <taxon>Burkholderiaceae</taxon>
        <taxon>Paraburkholderia</taxon>
    </lineage>
</organism>
<dbReference type="InterPro" id="IPR018655">
    <property type="entry name" value="DUF2086"/>
</dbReference>
<dbReference type="Pfam" id="PF09859">
    <property type="entry name" value="Oxygenase-NA"/>
    <property type="match status" value="1"/>
</dbReference>
<name>A0ABW9E1E3_9BURK</name>
<accession>A0ABW9E1E3</accession>
<keyword evidence="2" id="KW-1185">Reference proteome</keyword>
<dbReference type="Gene3D" id="2.60.120.620">
    <property type="entry name" value="q2cbj1_9rhob like domain"/>
    <property type="match status" value="1"/>
</dbReference>
<dbReference type="EMBL" id="JAQQCF010000037">
    <property type="protein sequence ID" value="MFM0641195.1"/>
    <property type="molecule type" value="Genomic_DNA"/>
</dbReference>
<gene>
    <name evidence="1" type="ORF">PQQ63_31330</name>
</gene>
<protein>
    <submittedName>
        <fullName evidence="1">2OG-Fe(II) oxygenase</fullName>
    </submittedName>
</protein>
<dbReference type="Proteomes" id="UP001629432">
    <property type="component" value="Unassembled WGS sequence"/>
</dbReference>
<dbReference type="RefSeq" id="WP_408339795.1">
    <property type="nucleotide sequence ID" value="NZ_JAQQCF010000037.1"/>
</dbReference>